<feature type="domain" description="C2H2-type" evidence="10">
    <location>
        <begin position="403"/>
        <end position="431"/>
    </location>
</feature>
<organism evidence="11">
    <name type="scientific">Ceratitis capitata</name>
    <name type="common">Mediterranean fruit fly</name>
    <name type="synonym">Tephritis capitata</name>
    <dbReference type="NCBI Taxonomy" id="7213"/>
    <lineage>
        <taxon>Eukaryota</taxon>
        <taxon>Metazoa</taxon>
        <taxon>Ecdysozoa</taxon>
        <taxon>Arthropoda</taxon>
        <taxon>Hexapoda</taxon>
        <taxon>Insecta</taxon>
        <taxon>Pterygota</taxon>
        <taxon>Neoptera</taxon>
        <taxon>Endopterygota</taxon>
        <taxon>Diptera</taxon>
        <taxon>Brachycera</taxon>
        <taxon>Muscomorpha</taxon>
        <taxon>Tephritoidea</taxon>
        <taxon>Tephritidae</taxon>
        <taxon>Ceratitis</taxon>
        <taxon>Ceratitis</taxon>
    </lineage>
</organism>
<dbReference type="Pfam" id="PF13894">
    <property type="entry name" value="zf-C2H2_4"/>
    <property type="match status" value="1"/>
</dbReference>
<reference evidence="11" key="1">
    <citation type="submission" date="2013-07" db="EMBL/GenBank/DDBJ databases">
        <authorList>
            <person name="Geib S."/>
        </authorList>
    </citation>
    <scope>NUCLEOTIDE SEQUENCE</scope>
</reference>
<evidence type="ECO:0000256" key="8">
    <source>
        <dbReference type="PROSITE-ProRule" id="PRU00042"/>
    </source>
</evidence>
<evidence type="ECO:0000256" key="2">
    <source>
        <dbReference type="ARBA" id="ARBA00022723"/>
    </source>
</evidence>
<keyword evidence="6" id="KW-0238">DNA-binding</keyword>
<dbReference type="EMBL" id="GAMC01017650">
    <property type="protein sequence ID" value="JAB88905.1"/>
    <property type="molecule type" value="mRNA"/>
</dbReference>
<evidence type="ECO:0000256" key="3">
    <source>
        <dbReference type="ARBA" id="ARBA00022737"/>
    </source>
</evidence>
<gene>
    <name evidence="11" type="primary">GRAU</name>
</gene>
<evidence type="ECO:0000256" key="6">
    <source>
        <dbReference type="ARBA" id="ARBA00023125"/>
    </source>
</evidence>
<dbReference type="GO" id="GO:0001228">
    <property type="term" value="F:DNA-binding transcription activator activity, RNA polymerase II-specific"/>
    <property type="evidence" value="ECO:0007669"/>
    <property type="project" value="TreeGrafter"/>
</dbReference>
<dbReference type="Gene3D" id="3.30.160.60">
    <property type="entry name" value="Classic Zinc Finger"/>
    <property type="match status" value="6"/>
</dbReference>
<proteinExistence type="evidence at transcript level"/>
<dbReference type="PROSITE" id="PS00028">
    <property type="entry name" value="ZINC_FINGER_C2H2_1"/>
    <property type="match status" value="8"/>
</dbReference>
<dbReference type="GO" id="GO:0000978">
    <property type="term" value="F:RNA polymerase II cis-regulatory region sequence-specific DNA binding"/>
    <property type="evidence" value="ECO:0007669"/>
    <property type="project" value="TreeGrafter"/>
</dbReference>
<feature type="domain" description="C2H2-type" evidence="10">
    <location>
        <begin position="283"/>
        <end position="311"/>
    </location>
</feature>
<evidence type="ECO:0000256" key="7">
    <source>
        <dbReference type="ARBA" id="ARBA00023242"/>
    </source>
</evidence>
<dbReference type="AlphaFoldDB" id="W8AJU8"/>
<evidence type="ECO:0000259" key="10">
    <source>
        <dbReference type="PROSITE" id="PS50157"/>
    </source>
</evidence>
<feature type="domain" description="C2H2-type" evidence="10">
    <location>
        <begin position="344"/>
        <end position="372"/>
    </location>
</feature>
<dbReference type="PANTHER" id="PTHR24376:SF243">
    <property type="entry name" value="C2H2-TYPE DOMAIN-CONTAINING PROTEIN"/>
    <property type="match status" value="1"/>
</dbReference>
<evidence type="ECO:0000313" key="11">
    <source>
        <dbReference type="EMBL" id="JAB88905.1"/>
    </source>
</evidence>
<accession>W8AJU8</accession>
<feature type="domain" description="C2H2-type" evidence="10">
    <location>
        <begin position="462"/>
        <end position="489"/>
    </location>
</feature>
<dbReference type="SUPFAM" id="SSF57667">
    <property type="entry name" value="beta-beta-alpha zinc fingers"/>
    <property type="match status" value="5"/>
</dbReference>
<feature type="compositionally biased region" description="Basic and acidic residues" evidence="9">
    <location>
        <begin position="184"/>
        <end position="193"/>
    </location>
</feature>
<evidence type="ECO:0000256" key="4">
    <source>
        <dbReference type="ARBA" id="ARBA00022771"/>
    </source>
</evidence>
<dbReference type="Gene3D" id="3.40.1800.20">
    <property type="match status" value="1"/>
</dbReference>
<dbReference type="InterPro" id="IPR036236">
    <property type="entry name" value="Znf_C2H2_sf"/>
</dbReference>
<dbReference type="GO" id="GO:0005634">
    <property type="term" value="C:nucleus"/>
    <property type="evidence" value="ECO:0007669"/>
    <property type="project" value="UniProtKB-SubCell"/>
</dbReference>
<evidence type="ECO:0000256" key="9">
    <source>
        <dbReference type="SAM" id="MobiDB-lite"/>
    </source>
</evidence>
<feature type="domain" description="C2H2-type" evidence="10">
    <location>
        <begin position="373"/>
        <end position="400"/>
    </location>
</feature>
<dbReference type="GO" id="GO:0008270">
    <property type="term" value="F:zinc ion binding"/>
    <property type="evidence" value="ECO:0007669"/>
    <property type="project" value="UniProtKB-KW"/>
</dbReference>
<dbReference type="PANTHER" id="PTHR24376">
    <property type="entry name" value="ZINC FINGER PROTEIN"/>
    <property type="match status" value="1"/>
</dbReference>
<feature type="region of interest" description="Disordered" evidence="9">
    <location>
        <begin position="176"/>
        <end position="211"/>
    </location>
</feature>
<keyword evidence="4 8" id="KW-0863">Zinc-finger</keyword>
<comment type="subcellular location">
    <subcellularLocation>
        <location evidence="1">Nucleus</location>
    </subcellularLocation>
</comment>
<dbReference type="Pfam" id="PF00096">
    <property type="entry name" value="zf-C2H2"/>
    <property type="match status" value="4"/>
</dbReference>
<feature type="compositionally biased region" description="Basic residues" evidence="9">
    <location>
        <begin position="194"/>
        <end position="203"/>
    </location>
</feature>
<feature type="domain" description="C2H2-type" evidence="10">
    <location>
        <begin position="490"/>
        <end position="518"/>
    </location>
</feature>
<dbReference type="SMART" id="SM00868">
    <property type="entry name" value="zf-AD"/>
    <property type="match status" value="1"/>
</dbReference>
<reference evidence="11" key="2">
    <citation type="journal article" date="2014" name="BMC Genomics">
        <title>A genomic perspective to assessing quality of mass-reared SIT flies used in Mediterranean fruit fly (Ceratitis capitata) eradication in California.</title>
        <authorList>
            <person name="Calla B."/>
            <person name="Hall B."/>
            <person name="Hou S."/>
            <person name="Geib S.M."/>
        </authorList>
    </citation>
    <scope>NUCLEOTIDE SEQUENCE</scope>
</reference>
<keyword evidence="3" id="KW-0677">Repeat</keyword>
<dbReference type="PROSITE" id="PS50157">
    <property type="entry name" value="ZINC_FINGER_C2H2_2"/>
    <property type="match status" value="7"/>
</dbReference>
<evidence type="ECO:0000256" key="5">
    <source>
        <dbReference type="ARBA" id="ARBA00022833"/>
    </source>
</evidence>
<name>W8AJU8_CERCA</name>
<sequence>MLYEQCCVLCLENITPIESRINLNMEDAISIEAHKRIDKHFKEELLIMSSLSTKFVCNKCWELLDSFHEFYIRVQNAHLEASYKLEALQESTIAVTEIKVETNDVDELATTSNERKECAENNGSVELYTSKEEIIVGEFHIKSEAICDESNHSNCVPLNSLVEDDSSNSMSEAFRSSVSTNNVDKAEHNSLEKKKSKFKKRRMNTTNVHSERNKTSHYDDFIAKNFKLTCFLCEKSLIDFKELKVHYREQHQTNGYAKCCGKKLYNRGILVDHIHVHNNPDYFKCQHCDKVLCDRSSLESHLQHFHDSNERIVYKCDICSKGFFRRKVLARHYLIHAPEEQKTVKCTQCEKTFCNQYSMKQHLNLTHLNLYAKICDICGKSLKNKEALQRHQEEHAGVQRSSVQCKLCNVELKTKYGLTRHMKTMHTKEYQTPQVCPVCSKVSPTLRAHKSHMEYMHSGKKHICNICDKSFKLPNCLREHMTTHTGEVLYTCTFCPQTFNSKSNMYAHRKRKHPKEWTQKCSKKNQVDTMVKYADEIEHVSINTTLKNQTEKSPANFLNTRQDIADTT</sequence>
<keyword evidence="5" id="KW-0862">Zinc</keyword>
<dbReference type="OrthoDB" id="3565419at2759"/>
<dbReference type="SMART" id="SM00355">
    <property type="entry name" value="ZnF_C2H2"/>
    <property type="match status" value="10"/>
</dbReference>
<keyword evidence="2" id="KW-0479">Metal-binding</keyword>
<evidence type="ECO:0000256" key="1">
    <source>
        <dbReference type="ARBA" id="ARBA00004123"/>
    </source>
</evidence>
<dbReference type="SUPFAM" id="SSF57716">
    <property type="entry name" value="Glucocorticoid receptor-like (DNA-binding domain)"/>
    <property type="match status" value="1"/>
</dbReference>
<feature type="domain" description="C2H2-type" evidence="10">
    <location>
        <begin position="314"/>
        <end position="341"/>
    </location>
</feature>
<dbReference type="InterPro" id="IPR012934">
    <property type="entry name" value="Znf_AD"/>
</dbReference>
<dbReference type="InterPro" id="IPR013087">
    <property type="entry name" value="Znf_C2H2_type"/>
</dbReference>
<protein>
    <submittedName>
        <fullName evidence="11">Transcription factor grauzone</fullName>
    </submittedName>
</protein>
<keyword evidence="7" id="KW-0539">Nucleus</keyword>